<accession>A0A7C9HFG5</accession>
<dbReference type="Proteomes" id="UP000482295">
    <property type="component" value="Unassembled WGS sequence"/>
</dbReference>
<proteinExistence type="predicted"/>
<reference evidence="1 2" key="1">
    <citation type="submission" date="2019-09" db="EMBL/GenBank/DDBJ databases">
        <title>Prevotella A2879 sp. nov., isolated from an abscess of a patient.</title>
        <authorList>
            <person name="Buhl M."/>
            <person name="Oberhettinger P."/>
        </authorList>
    </citation>
    <scope>NUCLEOTIDE SEQUENCE [LARGE SCALE GENOMIC DNA]</scope>
    <source>
        <strain evidence="1 2">A2879</strain>
    </source>
</reference>
<evidence type="ECO:0000313" key="2">
    <source>
        <dbReference type="Proteomes" id="UP000482295"/>
    </source>
</evidence>
<gene>
    <name evidence="1" type="ORF">F0475_11665</name>
</gene>
<dbReference type="EMBL" id="VVIQ01000017">
    <property type="protein sequence ID" value="MUL28929.1"/>
    <property type="molecule type" value="Genomic_DNA"/>
</dbReference>
<name>A0A7C9HFG5_9BACT</name>
<keyword evidence="2" id="KW-1185">Reference proteome</keyword>
<evidence type="ECO:0000313" key="1">
    <source>
        <dbReference type="EMBL" id="MUL28929.1"/>
    </source>
</evidence>
<comment type="caution">
    <text evidence="1">The sequence shown here is derived from an EMBL/GenBank/DDBJ whole genome shotgun (WGS) entry which is preliminary data.</text>
</comment>
<dbReference type="AlphaFoldDB" id="A0A7C9HFG5"/>
<organism evidence="1 2">
    <name type="scientific">Prevotella vespertina</name>
    <dbReference type="NCBI Taxonomy" id="2608404"/>
    <lineage>
        <taxon>Bacteria</taxon>
        <taxon>Pseudomonadati</taxon>
        <taxon>Bacteroidota</taxon>
        <taxon>Bacteroidia</taxon>
        <taxon>Bacteroidales</taxon>
        <taxon>Prevotellaceae</taxon>
        <taxon>Prevotella</taxon>
    </lineage>
</organism>
<sequence length="373" mass="44202">MYDKQIRSYYLDLKEVSDGGILSFPNKAQVEYTDVAVELLNAALRQRGFCPVDDESARNAILKYFNIDVTQSNSSLGKLQFRKFIFKGGNYAERMLQAKSMQCDFFDQPNYFWKCLIYIPKYNYLMSVSPVIEDAVRIEGVTDEGSDKLYKAKVRHGKLVLNLVEDKYFYENEFIFHDNKIAFQWLKKHDVEFLTNLFYNYGYDKNEDINRLVMNEMLSKYKEEKEVYMFENTFACKNTKHSSVGIREGLLKTILNQPVNDVRYFVWGNLLQSYLSQFVLMTEDEQPEWVSAFTKQERFQIVAYISYYLYQLGAKGRQNWTSVLGHELYYEGAFRAYLEENNYLNLPDYKKLCERVYHEYETMVKSGDNLEDE</sequence>
<protein>
    <submittedName>
        <fullName evidence="1">Uncharacterized protein</fullName>
    </submittedName>
</protein>